<keyword evidence="9" id="KW-1185">Reference proteome</keyword>
<dbReference type="EMBL" id="BDIP01002382">
    <property type="protein sequence ID" value="GIQ86213.1"/>
    <property type="molecule type" value="Genomic_DNA"/>
</dbReference>
<accession>A0A9K3D1S9</accession>
<dbReference type="GO" id="GO:0000976">
    <property type="term" value="F:transcription cis-regulatory region binding"/>
    <property type="evidence" value="ECO:0007669"/>
    <property type="project" value="TreeGrafter"/>
</dbReference>
<comment type="caution">
    <text evidence="8">The sequence shown here is derived from an EMBL/GenBank/DDBJ whole genome shotgun (WGS) entry which is preliminary data.</text>
</comment>
<dbReference type="SUPFAM" id="SSF57850">
    <property type="entry name" value="RING/U-box"/>
    <property type="match status" value="1"/>
</dbReference>
<dbReference type="SMART" id="SM00184">
    <property type="entry name" value="RING"/>
    <property type="match status" value="1"/>
</dbReference>
<dbReference type="InterPro" id="IPR018957">
    <property type="entry name" value="Znf_C3HC4_RING-type"/>
</dbReference>
<reference evidence="8 9" key="1">
    <citation type="journal article" date="2018" name="PLoS ONE">
        <title>The draft genome of Kipferlia bialata reveals reductive genome evolution in fornicate parasites.</title>
        <authorList>
            <person name="Tanifuji G."/>
            <person name="Takabayashi S."/>
            <person name="Kume K."/>
            <person name="Takagi M."/>
            <person name="Nakayama T."/>
            <person name="Kamikawa R."/>
            <person name="Inagaki Y."/>
            <person name="Hashimoto T."/>
        </authorList>
    </citation>
    <scope>NUCLEOTIDE SEQUENCE [LARGE SCALE GENOMIC DNA]</scope>
    <source>
        <strain evidence="8">NY0173</strain>
    </source>
</reference>
<feature type="region of interest" description="Disordered" evidence="6">
    <location>
        <begin position="664"/>
        <end position="687"/>
    </location>
</feature>
<organism evidence="8 9">
    <name type="scientific">Kipferlia bialata</name>
    <dbReference type="NCBI Taxonomy" id="797122"/>
    <lineage>
        <taxon>Eukaryota</taxon>
        <taxon>Metamonada</taxon>
        <taxon>Carpediemonas-like organisms</taxon>
        <taxon>Kipferlia</taxon>
    </lineage>
</organism>
<dbReference type="InterPro" id="IPR039739">
    <property type="entry name" value="MAG2/RNF10"/>
</dbReference>
<feature type="region of interest" description="Disordered" evidence="6">
    <location>
        <begin position="719"/>
        <end position="744"/>
    </location>
</feature>
<evidence type="ECO:0000256" key="1">
    <source>
        <dbReference type="ARBA" id="ARBA00004496"/>
    </source>
</evidence>
<dbReference type="InterPro" id="IPR013083">
    <property type="entry name" value="Znf_RING/FYVE/PHD"/>
</dbReference>
<dbReference type="GO" id="GO:0005737">
    <property type="term" value="C:cytoplasm"/>
    <property type="evidence" value="ECO:0007669"/>
    <property type="project" value="UniProtKB-SubCell"/>
</dbReference>
<evidence type="ECO:0000313" key="9">
    <source>
        <dbReference type="Proteomes" id="UP000265618"/>
    </source>
</evidence>
<keyword evidence="4" id="KW-0863">Zinc-finger</keyword>
<dbReference type="GO" id="GO:0008270">
    <property type="term" value="F:zinc ion binding"/>
    <property type="evidence" value="ECO:0007669"/>
    <property type="project" value="UniProtKB-KW"/>
</dbReference>
<feature type="non-terminal residue" evidence="8">
    <location>
        <position position="1"/>
    </location>
</feature>
<gene>
    <name evidence="8" type="ORF">KIPB_008023</name>
</gene>
<name>A0A9K3D1S9_9EUKA</name>
<feature type="compositionally biased region" description="Basic residues" evidence="6">
    <location>
        <begin position="610"/>
        <end position="619"/>
    </location>
</feature>
<evidence type="ECO:0000259" key="7">
    <source>
        <dbReference type="SMART" id="SM00184"/>
    </source>
</evidence>
<dbReference type="GO" id="GO:0045944">
    <property type="term" value="P:positive regulation of transcription by RNA polymerase II"/>
    <property type="evidence" value="ECO:0007669"/>
    <property type="project" value="TreeGrafter"/>
</dbReference>
<comment type="subcellular location">
    <subcellularLocation>
        <location evidence="1">Cytoplasm</location>
    </subcellularLocation>
</comment>
<dbReference type="Gene3D" id="3.30.40.10">
    <property type="entry name" value="Zinc/RING finger domain, C3HC4 (zinc finger)"/>
    <property type="match status" value="1"/>
</dbReference>
<dbReference type="PROSITE" id="PS00518">
    <property type="entry name" value="ZF_RING_1"/>
    <property type="match status" value="1"/>
</dbReference>
<dbReference type="OrthoDB" id="302966at2759"/>
<protein>
    <recommendedName>
        <fullName evidence="7">RING-type domain-containing protein</fullName>
    </recommendedName>
</protein>
<evidence type="ECO:0000256" key="4">
    <source>
        <dbReference type="ARBA" id="ARBA00022771"/>
    </source>
</evidence>
<evidence type="ECO:0000313" key="8">
    <source>
        <dbReference type="EMBL" id="GIQ86213.1"/>
    </source>
</evidence>
<feature type="region of interest" description="Disordered" evidence="6">
    <location>
        <begin position="786"/>
        <end position="806"/>
    </location>
</feature>
<feature type="compositionally biased region" description="Basic residues" evidence="6">
    <location>
        <begin position="673"/>
        <end position="684"/>
    </location>
</feature>
<feature type="region of interest" description="Disordered" evidence="6">
    <location>
        <begin position="360"/>
        <end position="447"/>
    </location>
</feature>
<keyword evidence="5" id="KW-0862">Zinc</keyword>
<dbReference type="Pfam" id="PF00097">
    <property type="entry name" value="zf-C3HC4"/>
    <property type="match status" value="1"/>
</dbReference>
<dbReference type="InterPro" id="IPR001841">
    <property type="entry name" value="Znf_RING"/>
</dbReference>
<evidence type="ECO:0000256" key="2">
    <source>
        <dbReference type="ARBA" id="ARBA00022490"/>
    </source>
</evidence>
<keyword evidence="3" id="KW-0479">Metal-binding</keyword>
<dbReference type="InterPro" id="IPR017907">
    <property type="entry name" value="Znf_RING_CS"/>
</dbReference>
<dbReference type="PANTHER" id="PTHR12983:SF9">
    <property type="entry name" value="E3 UBIQUITIN-PROTEIN LIGASE RNF10"/>
    <property type="match status" value="1"/>
</dbReference>
<feature type="compositionally biased region" description="Basic and acidic residues" evidence="6">
    <location>
        <begin position="360"/>
        <end position="373"/>
    </location>
</feature>
<feature type="compositionally biased region" description="Basic and acidic residues" evidence="6">
    <location>
        <begin position="620"/>
        <end position="629"/>
    </location>
</feature>
<sequence length="806" mass="88902">MGRRRKKPAELEEEEYVIAPGKQSYSGFRSRPTEQDLPHTEGPVPKLRHQRRTSSRLAAKQARQASFLSEKEREVSLPRQPVCTSIEVVQGEPVTPDHPSLVSVHQRPQLLLTADPPSLCRSDTSVCSVLHDGLPTSGLSGMEDRKYLRGSLRNRLSTVFAPIPKKGKKSGKGKGKDGQREKEREREQERRERERLACDTNESFLESSAQFLLSPSTPPFVRPVPWDSVLGVTMHVREAQSCPCCFEDTPKGYVLPCGHGFCLPCLLRYVDTTTRSLLAKKRANRRREVERGRVLVRGVSKEERERQRERDRDRDRVNISLLPCPVCKELTINRRHFRPVSYAVQPWLTKGSTPTLVKVLSEKGTRDSQREGEGADVTGVRYTKHGVYPSPVSSDSTSSTLQCTPPSSAAPLSAPTLMFTDTSEAPHPTPVATTSAESAPPPPSAILDVPPLSQCYVASPAHTKGWVLTPKEAEEYLRSHASSMSDLLQTSLLEYIADMDGSAPTVQGEGEGEAAPPDLFMLYVQKALEWIEGNTESSIASCSTVSSFASGLLDRQASRITPDALEDNPGLYTSRYQLKGGSPVYLSPFCYGYLRQFYSSPIPVDTVSKKGGKGRRGKKGKDGEKEKEVVPPAPSPLPSLPLPCLPLALPPTIHRPVSDCYTTGSQLYQTKPSKSRSTKPKPKHVFSSNSSALYVDVDIKPIIGRNKGLAAEYTREWHRRQRGHANTERREDRTRAEAEQAREDEMRRQALNIAFVHTLTEEDAANSATFTATDAVPSVVRVASGTPEGTVATKPKKTEASAWGHG</sequence>
<feature type="compositionally biased region" description="Low complexity" evidence="6">
    <location>
        <begin position="389"/>
        <end position="417"/>
    </location>
</feature>
<feature type="region of interest" description="Disordered" evidence="6">
    <location>
        <begin position="159"/>
        <end position="196"/>
    </location>
</feature>
<evidence type="ECO:0000256" key="6">
    <source>
        <dbReference type="SAM" id="MobiDB-lite"/>
    </source>
</evidence>
<dbReference type="AlphaFoldDB" id="A0A9K3D1S9"/>
<feature type="domain" description="RING-type" evidence="7">
    <location>
        <begin position="242"/>
        <end position="327"/>
    </location>
</feature>
<feature type="region of interest" description="Disordered" evidence="6">
    <location>
        <begin position="1"/>
        <end position="74"/>
    </location>
</feature>
<dbReference type="PANTHER" id="PTHR12983">
    <property type="entry name" value="RING FINGER 10 FAMILY MEMBER"/>
    <property type="match status" value="1"/>
</dbReference>
<feature type="region of interest" description="Disordered" evidence="6">
    <location>
        <begin position="605"/>
        <end position="636"/>
    </location>
</feature>
<feature type="compositionally biased region" description="Basic and acidic residues" evidence="6">
    <location>
        <begin position="174"/>
        <end position="196"/>
    </location>
</feature>
<proteinExistence type="predicted"/>
<feature type="compositionally biased region" description="Basic and acidic residues" evidence="6">
    <location>
        <begin position="725"/>
        <end position="744"/>
    </location>
</feature>
<evidence type="ECO:0000256" key="3">
    <source>
        <dbReference type="ARBA" id="ARBA00022723"/>
    </source>
</evidence>
<keyword evidence="2" id="KW-0963">Cytoplasm</keyword>
<evidence type="ECO:0000256" key="5">
    <source>
        <dbReference type="ARBA" id="ARBA00022833"/>
    </source>
</evidence>
<dbReference type="Proteomes" id="UP000265618">
    <property type="component" value="Unassembled WGS sequence"/>
</dbReference>